<keyword evidence="2" id="KW-1185">Reference proteome</keyword>
<organism evidence="1 2">
    <name type="scientific">Oesophagostomum dentatum</name>
    <name type="common">Nodular worm</name>
    <dbReference type="NCBI Taxonomy" id="61180"/>
    <lineage>
        <taxon>Eukaryota</taxon>
        <taxon>Metazoa</taxon>
        <taxon>Ecdysozoa</taxon>
        <taxon>Nematoda</taxon>
        <taxon>Chromadorea</taxon>
        <taxon>Rhabditida</taxon>
        <taxon>Rhabditina</taxon>
        <taxon>Rhabditomorpha</taxon>
        <taxon>Strongyloidea</taxon>
        <taxon>Strongylidae</taxon>
        <taxon>Oesophagostomum</taxon>
    </lineage>
</organism>
<sequence>MCSDKHYYQLCPDEFVSIKVGWGVDPSYHGGPVGAYLTGEPIYVYDHGTWYNYADHHCSYYYVAPYYYCH</sequence>
<accession>A0A0B1S0N2</accession>
<reference evidence="1 2" key="1">
    <citation type="submission" date="2014-03" db="EMBL/GenBank/DDBJ databases">
        <title>Draft genome of the hookworm Oesophagostomum dentatum.</title>
        <authorList>
            <person name="Mitreva M."/>
        </authorList>
    </citation>
    <scope>NUCLEOTIDE SEQUENCE [LARGE SCALE GENOMIC DNA]</scope>
    <source>
        <strain evidence="1 2">OD-Hann</strain>
    </source>
</reference>
<dbReference type="AlphaFoldDB" id="A0A0B1S0N2"/>
<dbReference type="EMBL" id="KN611436">
    <property type="protein sequence ID" value="KHJ76760.1"/>
    <property type="molecule type" value="Genomic_DNA"/>
</dbReference>
<dbReference type="Proteomes" id="UP000053660">
    <property type="component" value="Unassembled WGS sequence"/>
</dbReference>
<protein>
    <submittedName>
        <fullName evidence="1">Uncharacterized protein</fullName>
    </submittedName>
</protein>
<evidence type="ECO:0000313" key="2">
    <source>
        <dbReference type="Proteomes" id="UP000053660"/>
    </source>
</evidence>
<name>A0A0B1S0N2_OESDE</name>
<evidence type="ECO:0000313" key="1">
    <source>
        <dbReference type="EMBL" id="KHJ76760.1"/>
    </source>
</evidence>
<proteinExistence type="predicted"/>
<gene>
    <name evidence="1" type="ORF">OESDEN_23620</name>
</gene>